<dbReference type="OrthoDB" id="139086at2"/>
<dbReference type="AlphaFoldDB" id="A0A558R7R5"/>
<dbReference type="CDD" id="cd03784">
    <property type="entry name" value="GT1_Gtf-like"/>
    <property type="match status" value="1"/>
</dbReference>
<dbReference type="Gene3D" id="3.40.50.2000">
    <property type="entry name" value="Glycogen Phosphorylase B"/>
    <property type="match status" value="2"/>
</dbReference>
<feature type="domain" description="Erythromycin biosynthesis protein CIII-like C-terminal" evidence="1">
    <location>
        <begin position="206"/>
        <end position="309"/>
    </location>
</feature>
<evidence type="ECO:0000313" key="2">
    <source>
        <dbReference type="EMBL" id="TVV75397.1"/>
    </source>
</evidence>
<comment type="caution">
    <text evidence="2">The sequence shown here is derived from an EMBL/GenBank/DDBJ whole genome shotgun (WGS) entry which is preliminary data.</text>
</comment>
<dbReference type="GO" id="GO:0017000">
    <property type="term" value="P:antibiotic biosynthetic process"/>
    <property type="evidence" value="ECO:0007669"/>
    <property type="project" value="UniProtKB-ARBA"/>
</dbReference>
<dbReference type="PANTHER" id="PTHR48050:SF13">
    <property type="entry name" value="STEROL 3-BETA-GLUCOSYLTRANSFERASE UGT80A2"/>
    <property type="match status" value="1"/>
</dbReference>
<keyword evidence="2" id="KW-0808">Transferase</keyword>
<dbReference type="PANTHER" id="PTHR48050">
    <property type="entry name" value="STEROL 3-BETA-GLUCOSYLTRANSFERASE"/>
    <property type="match status" value="1"/>
</dbReference>
<dbReference type="Proteomes" id="UP000318681">
    <property type="component" value="Unassembled WGS sequence"/>
</dbReference>
<dbReference type="InterPro" id="IPR050426">
    <property type="entry name" value="Glycosyltransferase_28"/>
</dbReference>
<proteinExistence type="predicted"/>
<evidence type="ECO:0000313" key="3">
    <source>
        <dbReference type="Proteomes" id="UP000318681"/>
    </source>
</evidence>
<dbReference type="InterPro" id="IPR010610">
    <property type="entry name" value="EryCIII-like_C"/>
</dbReference>
<dbReference type="InterPro" id="IPR002213">
    <property type="entry name" value="UDP_glucos_trans"/>
</dbReference>
<name>A0A558R7R5_9SPHN</name>
<evidence type="ECO:0000259" key="1">
    <source>
        <dbReference type="Pfam" id="PF06722"/>
    </source>
</evidence>
<protein>
    <submittedName>
        <fullName evidence="2">Glycosyltransferase family 1 protein</fullName>
    </submittedName>
</protein>
<gene>
    <name evidence="2" type="ORF">FOY91_07200</name>
</gene>
<keyword evidence="3" id="KW-1185">Reference proteome</keyword>
<reference evidence="2 3" key="1">
    <citation type="submission" date="2019-07" db="EMBL/GenBank/DDBJ databases">
        <title>Sphingomonas solaris sp. nov., isolated from a solar panel from Boston, Massachusetts.</title>
        <authorList>
            <person name="Tanner K."/>
            <person name="Pascual J."/>
            <person name="Mancuso C."/>
            <person name="Pereto J."/>
            <person name="Khalil A."/>
            <person name="Vilanova C."/>
        </authorList>
    </citation>
    <scope>NUCLEOTIDE SEQUENCE [LARGE SCALE GENOMIC DNA]</scope>
    <source>
        <strain evidence="2 3">R4DWN</strain>
    </source>
</reference>
<dbReference type="EMBL" id="VNIM01000021">
    <property type="protein sequence ID" value="TVV75397.1"/>
    <property type="molecule type" value="Genomic_DNA"/>
</dbReference>
<dbReference type="SUPFAM" id="SSF53756">
    <property type="entry name" value="UDP-Glycosyltransferase/glycogen phosphorylase"/>
    <property type="match status" value="1"/>
</dbReference>
<dbReference type="Pfam" id="PF06722">
    <property type="entry name" value="EryCIII-like_C"/>
    <property type="match status" value="1"/>
</dbReference>
<dbReference type="GO" id="GO:0008194">
    <property type="term" value="F:UDP-glycosyltransferase activity"/>
    <property type="evidence" value="ECO:0007669"/>
    <property type="project" value="InterPro"/>
</dbReference>
<sequence length="328" mass="33903">MIRATAAMTQALLHGAPDVLRRIGADAMIADAVEPAGPLIARHLGIPHVAAVTGLPLMREASIPPPFLGWRYRPGAWGRFRNRGGYAVSDALMRPITRVLDAARADWGLDRNGGSARLHVAQCPRGLDYPRAALPPGFLYGSPWRHAPGPDVDLPDDGRPLVFCSLGTLQGSRPALFATMAAACAAIGARAVIAHGGGLDPAGEAMLPGDPLVRAFWPQEAVMRRCAAAVLHCGFNSVLDALAAGLPIVALPIAFEQPATAARLARIGAARVLSPHGLTVRALAEALGDVVEIPACRAAAQGIAREIAAGGGARRAAITINAALANAP</sequence>
<organism evidence="2 3">
    <name type="scientific">Alterirhizorhabdus solaris</name>
    <dbReference type="NCBI Taxonomy" id="2529389"/>
    <lineage>
        <taxon>Bacteria</taxon>
        <taxon>Pseudomonadati</taxon>
        <taxon>Pseudomonadota</taxon>
        <taxon>Alphaproteobacteria</taxon>
        <taxon>Sphingomonadales</taxon>
        <taxon>Rhizorhabdaceae</taxon>
        <taxon>Alterirhizorhabdus</taxon>
    </lineage>
</organism>
<dbReference type="GO" id="GO:0016758">
    <property type="term" value="F:hexosyltransferase activity"/>
    <property type="evidence" value="ECO:0007669"/>
    <property type="project" value="UniProtKB-ARBA"/>
</dbReference>
<accession>A0A558R7R5</accession>